<dbReference type="OrthoDB" id="7280770at2"/>
<accession>A0A1D8URX9</accession>
<dbReference type="KEGG" id="kba:A0U89_03925"/>
<evidence type="ECO:0000313" key="1">
    <source>
        <dbReference type="EMBL" id="AOX16412.1"/>
    </source>
</evidence>
<proteinExistence type="predicted"/>
<name>A0A1D8URX9_9PROT</name>
<dbReference type="STRING" id="153496.A0U89_03925"/>
<dbReference type="EMBL" id="CP014674">
    <property type="protein sequence ID" value="AOX16412.1"/>
    <property type="molecule type" value="Genomic_DNA"/>
</dbReference>
<dbReference type="RefSeq" id="WP_070402175.1">
    <property type="nucleotide sequence ID" value="NZ_BJVW01000002.1"/>
</dbReference>
<sequence>MKRLWVRAIGVGMFLAVAGHASAQTVLDGSDKTAPPQAKSAMTAVAKKFSSPSTVRFQKITTHESGGKAVTCGEVNDGTTQNFSLFGVIDGGEPVVFDTRPLPKAIDFNEVNGWVNRSAALDEIEEMKCAPKGSYKKYNDRLNKVLEKRKDNTQ</sequence>
<reference evidence="1 2" key="1">
    <citation type="journal article" date="2016" name="Microb. Cell Fact.">
        <title>Dissection of exopolysaccharide biosynthesis in Kozakia baliensis.</title>
        <authorList>
            <person name="Brandt J.U."/>
            <person name="Jakob F."/>
            <person name="Behr J."/>
            <person name="Geissler A.J."/>
            <person name="Vogel R.F."/>
        </authorList>
    </citation>
    <scope>NUCLEOTIDE SEQUENCE [LARGE SCALE GENOMIC DNA]</scope>
    <source>
        <strain evidence="1 2">DSM 14400</strain>
    </source>
</reference>
<dbReference type="Proteomes" id="UP000179145">
    <property type="component" value="Chromosome"/>
</dbReference>
<keyword evidence="2" id="KW-1185">Reference proteome</keyword>
<organism evidence="1 2">
    <name type="scientific">Kozakia baliensis</name>
    <dbReference type="NCBI Taxonomy" id="153496"/>
    <lineage>
        <taxon>Bacteria</taxon>
        <taxon>Pseudomonadati</taxon>
        <taxon>Pseudomonadota</taxon>
        <taxon>Alphaproteobacteria</taxon>
        <taxon>Acetobacterales</taxon>
        <taxon>Acetobacteraceae</taxon>
        <taxon>Kozakia</taxon>
    </lineage>
</organism>
<gene>
    <name evidence="1" type="ORF">A0U89_03925</name>
</gene>
<dbReference type="AlphaFoldDB" id="A0A1D8URX9"/>
<protein>
    <submittedName>
        <fullName evidence="1">Uncharacterized protein</fullName>
    </submittedName>
</protein>
<evidence type="ECO:0000313" key="2">
    <source>
        <dbReference type="Proteomes" id="UP000179145"/>
    </source>
</evidence>